<proteinExistence type="predicted"/>
<organism evidence="1 2">
    <name type="scientific">Lentinus brumalis</name>
    <dbReference type="NCBI Taxonomy" id="2498619"/>
    <lineage>
        <taxon>Eukaryota</taxon>
        <taxon>Fungi</taxon>
        <taxon>Dikarya</taxon>
        <taxon>Basidiomycota</taxon>
        <taxon>Agaricomycotina</taxon>
        <taxon>Agaricomycetes</taxon>
        <taxon>Polyporales</taxon>
        <taxon>Polyporaceae</taxon>
        <taxon>Lentinus</taxon>
    </lineage>
</organism>
<dbReference type="Proteomes" id="UP000256964">
    <property type="component" value="Unassembled WGS sequence"/>
</dbReference>
<reference evidence="1 2" key="1">
    <citation type="journal article" date="2018" name="Biotechnol. Biofuels">
        <title>Integrative visual omics of the white-rot fungus Polyporus brumalis exposes the biotechnological potential of its oxidative enzymes for delignifying raw plant biomass.</title>
        <authorList>
            <person name="Miyauchi S."/>
            <person name="Rancon A."/>
            <person name="Drula E."/>
            <person name="Hage H."/>
            <person name="Chaduli D."/>
            <person name="Favel A."/>
            <person name="Grisel S."/>
            <person name="Henrissat B."/>
            <person name="Herpoel-Gimbert I."/>
            <person name="Ruiz-Duenas F.J."/>
            <person name="Chevret D."/>
            <person name="Hainaut M."/>
            <person name="Lin J."/>
            <person name="Wang M."/>
            <person name="Pangilinan J."/>
            <person name="Lipzen A."/>
            <person name="Lesage-Meessen L."/>
            <person name="Navarro D."/>
            <person name="Riley R."/>
            <person name="Grigoriev I.V."/>
            <person name="Zhou S."/>
            <person name="Raouche S."/>
            <person name="Rosso M.N."/>
        </authorList>
    </citation>
    <scope>NUCLEOTIDE SEQUENCE [LARGE SCALE GENOMIC DNA]</scope>
    <source>
        <strain evidence="1 2">BRFM 1820</strain>
    </source>
</reference>
<protein>
    <submittedName>
        <fullName evidence="1">Uncharacterized protein</fullName>
    </submittedName>
</protein>
<dbReference type="EMBL" id="KZ857404">
    <property type="protein sequence ID" value="RDX49624.1"/>
    <property type="molecule type" value="Genomic_DNA"/>
</dbReference>
<sequence>MENRVKQQRKRSVEESQGVCRSASGVFEVGRLETGYGGQLRMEVFARGIVGTTNLFTNDFQTAFEDPAIARRDPVNSHAWQIGVDRPGGVKPSTAELRVFQLRVDAELPDASFRKANGGIEGEVHWASRAGDGSWSSCSGGRCLMRTSFHERGPSGGWHASLE</sequence>
<gene>
    <name evidence="1" type="ORF">OH76DRAFT_1418362</name>
</gene>
<name>A0A371DAQ1_9APHY</name>
<dbReference type="AlphaFoldDB" id="A0A371DAQ1"/>
<keyword evidence="2" id="KW-1185">Reference proteome</keyword>
<evidence type="ECO:0000313" key="1">
    <source>
        <dbReference type="EMBL" id="RDX49624.1"/>
    </source>
</evidence>
<accession>A0A371DAQ1</accession>
<evidence type="ECO:0000313" key="2">
    <source>
        <dbReference type="Proteomes" id="UP000256964"/>
    </source>
</evidence>